<dbReference type="InterPro" id="IPR011990">
    <property type="entry name" value="TPR-like_helical_dom_sf"/>
</dbReference>
<dbReference type="EMBL" id="JAVRRD010000016">
    <property type="protein sequence ID" value="KAK5050943.1"/>
    <property type="molecule type" value="Genomic_DNA"/>
</dbReference>
<dbReference type="SUPFAM" id="SSF48452">
    <property type="entry name" value="TPR-like"/>
    <property type="match status" value="1"/>
</dbReference>
<sequence length="678" mass="76028">MSTTPLPPPPTNVLPEHVSPHTPCASALRDLRKIMVGDLGLKNHHRGSYLLSRSLASPRRTDAGLVAVVEDENKNLIEMSLHHQAEEDERAGEDFLGIGKVLIVKEPYIVKIIDDSDEERLAIRVEHASDVIFLPEWDERIPNFWQKYIVPDLIPVSMWKAQGNFHFGKARYFSAIECYTKALEGCPTAEEAQILRLNRALAFIKSKHFDGALSDLDSASKIQKPNEKALFRNASALYGLERYRDCCETLKTLCLEYPKNGEARAELTRAINRLAEQKYGRYSFSQLYKKVSIDGPRLLDQATFIGPICVKAAGFRGRGLFTTKPVKTGELLLCEKAFAYAPKTQVDVAISILSPGYGIATEEKLTTVVVQKLYRNPSLIPAITDLHHGSYKPVDVAEVDGTPIIDTFLVKRIINLNGFDCPLSDRESYMTNPLDGMDLVKKPDEMMSQGCGLWHMASYMNHCCIRNVGRAIIGDMMIVSATKDLPADTELTTWYAIPSADNHTELQTTLDGWGFNCDCEMCKDHQVTKESVLSKRKSLRADCQECAKDFEEMNVAKMESLFRALEDTHSRPASEVPRLSVYDVALILARLYMRKTDAYETINWSLKVLSSLGFFIEGGNMPRIANPPEPLVVRQWGLGVGVCIECWLMLAIAYFHVAPDLESQAWECARLSYKICTG</sequence>
<dbReference type="Proteomes" id="UP001358417">
    <property type="component" value="Unassembled WGS sequence"/>
</dbReference>
<gene>
    <name evidence="2" type="ORF">LTR84_003502</name>
</gene>
<name>A0AAV9N7G8_9EURO</name>
<evidence type="ECO:0000313" key="3">
    <source>
        <dbReference type="Proteomes" id="UP001358417"/>
    </source>
</evidence>
<dbReference type="PANTHER" id="PTHR47643">
    <property type="entry name" value="TPR DOMAIN PROTEIN (AFU_ORTHOLOGUE AFUA_5G12710)"/>
    <property type="match status" value="1"/>
</dbReference>
<dbReference type="InterPro" id="IPR001214">
    <property type="entry name" value="SET_dom"/>
</dbReference>
<organism evidence="2 3">
    <name type="scientific">Exophiala bonariae</name>
    <dbReference type="NCBI Taxonomy" id="1690606"/>
    <lineage>
        <taxon>Eukaryota</taxon>
        <taxon>Fungi</taxon>
        <taxon>Dikarya</taxon>
        <taxon>Ascomycota</taxon>
        <taxon>Pezizomycotina</taxon>
        <taxon>Eurotiomycetes</taxon>
        <taxon>Chaetothyriomycetidae</taxon>
        <taxon>Chaetothyriales</taxon>
        <taxon>Herpotrichiellaceae</taxon>
        <taxon>Exophiala</taxon>
    </lineage>
</organism>
<dbReference type="PANTHER" id="PTHR47643:SF2">
    <property type="entry name" value="TPR DOMAIN PROTEIN (AFU_ORTHOLOGUE AFUA_5G12710)"/>
    <property type="match status" value="1"/>
</dbReference>
<reference evidence="2 3" key="1">
    <citation type="submission" date="2023-08" db="EMBL/GenBank/DDBJ databases">
        <title>Black Yeasts Isolated from many extreme environments.</title>
        <authorList>
            <person name="Coleine C."/>
            <person name="Stajich J.E."/>
            <person name="Selbmann L."/>
        </authorList>
    </citation>
    <scope>NUCLEOTIDE SEQUENCE [LARGE SCALE GENOMIC DNA]</scope>
    <source>
        <strain evidence="2 3">CCFEE 5792</strain>
    </source>
</reference>
<dbReference type="GeneID" id="89971689"/>
<comment type="caution">
    <text evidence="2">The sequence shown here is derived from an EMBL/GenBank/DDBJ whole genome shotgun (WGS) entry which is preliminary data.</text>
</comment>
<dbReference type="Gene3D" id="1.25.40.10">
    <property type="entry name" value="Tetratricopeptide repeat domain"/>
    <property type="match status" value="1"/>
</dbReference>
<dbReference type="Gene3D" id="2.170.270.10">
    <property type="entry name" value="SET domain"/>
    <property type="match status" value="1"/>
</dbReference>
<dbReference type="InterPro" id="IPR053209">
    <property type="entry name" value="Gramillin-biosynth_MTr"/>
</dbReference>
<dbReference type="AlphaFoldDB" id="A0AAV9N7G8"/>
<dbReference type="Pfam" id="PF00856">
    <property type="entry name" value="SET"/>
    <property type="match status" value="1"/>
</dbReference>
<dbReference type="SUPFAM" id="SSF82199">
    <property type="entry name" value="SET domain"/>
    <property type="match status" value="1"/>
</dbReference>
<protein>
    <recommendedName>
        <fullName evidence="1">SET domain-containing protein</fullName>
    </recommendedName>
</protein>
<dbReference type="RefSeq" id="XP_064705443.1">
    <property type="nucleotide sequence ID" value="XM_064847090.1"/>
</dbReference>
<accession>A0AAV9N7G8</accession>
<proteinExistence type="predicted"/>
<dbReference type="InterPro" id="IPR046341">
    <property type="entry name" value="SET_dom_sf"/>
</dbReference>
<evidence type="ECO:0000259" key="1">
    <source>
        <dbReference type="PROSITE" id="PS50280"/>
    </source>
</evidence>
<evidence type="ECO:0000313" key="2">
    <source>
        <dbReference type="EMBL" id="KAK5050943.1"/>
    </source>
</evidence>
<keyword evidence="3" id="KW-1185">Reference proteome</keyword>
<feature type="domain" description="SET" evidence="1">
    <location>
        <begin position="306"/>
        <end position="496"/>
    </location>
</feature>
<dbReference type="PROSITE" id="PS50280">
    <property type="entry name" value="SET"/>
    <property type="match status" value="1"/>
</dbReference>